<evidence type="ECO:0000313" key="2">
    <source>
        <dbReference type="Proteomes" id="UP001203880"/>
    </source>
</evidence>
<proteinExistence type="predicted"/>
<sequence>MARNANKKILLQENRFCIYCGVDEPSTTWDHMPNKGMFPKDRPSGLEFPSCEKCNQGSKWFEDIASFIGSVQWSSVEGHITDHFEAKLGHLVRNHPDALEEMQPSISQSRRARKITDHDGNHAGALNLTGPIVSEAMLLYGAKLGLALHWETTGEVLPPSGKVGVIWFSNENAILDEVPQHLFELLPQGKQLRQGTKVSKYPFEYQSAKANDAVTTAHWATFSGAFMYYLFVSESMDFSVLPEENIHRPGCLRSPKPHSTRVGWSIGPVTLPLRND</sequence>
<evidence type="ECO:0000313" key="1">
    <source>
        <dbReference type="EMBL" id="MCL6286008.1"/>
    </source>
</evidence>
<reference evidence="1" key="1">
    <citation type="submission" date="2022-05" db="EMBL/GenBank/DDBJ databases">
        <authorList>
            <person name="Park J.-S."/>
        </authorList>
    </citation>
    <scope>NUCLEOTIDE SEQUENCE</scope>
    <source>
        <strain evidence="1">2012CJ41-6</strain>
    </source>
</reference>
<dbReference type="RefSeq" id="WP_249713344.1">
    <property type="nucleotide sequence ID" value="NZ_JAMFMB010000048.1"/>
</dbReference>
<gene>
    <name evidence="1" type="ORF">M3P21_21055</name>
</gene>
<dbReference type="Proteomes" id="UP001203880">
    <property type="component" value="Unassembled WGS sequence"/>
</dbReference>
<comment type="caution">
    <text evidence="1">The sequence shown here is derived from an EMBL/GenBank/DDBJ whole genome shotgun (WGS) entry which is preliminary data.</text>
</comment>
<accession>A0ABT0Q868</accession>
<organism evidence="1 2">
    <name type="scientific">Ruegeria spongiae</name>
    <dbReference type="NCBI Taxonomy" id="2942209"/>
    <lineage>
        <taxon>Bacteria</taxon>
        <taxon>Pseudomonadati</taxon>
        <taxon>Pseudomonadota</taxon>
        <taxon>Alphaproteobacteria</taxon>
        <taxon>Rhodobacterales</taxon>
        <taxon>Roseobacteraceae</taxon>
        <taxon>Ruegeria</taxon>
    </lineage>
</organism>
<name>A0ABT0Q868_9RHOB</name>
<dbReference type="EMBL" id="JAMFMB010000048">
    <property type="protein sequence ID" value="MCL6286008.1"/>
    <property type="molecule type" value="Genomic_DNA"/>
</dbReference>
<protein>
    <recommendedName>
        <fullName evidence="3">HNH endonuclease 5 domain-containing protein</fullName>
    </recommendedName>
</protein>
<evidence type="ECO:0008006" key="3">
    <source>
        <dbReference type="Google" id="ProtNLM"/>
    </source>
</evidence>
<keyword evidence="2" id="KW-1185">Reference proteome</keyword>